<dbReference type="Proteomes" id="UP001231736">
    <property type="component" value="Unassembled WGS sequence"/>
</dbReference>
<gene>
    <name evidence="3" type="ORF">QJT92_08355</name>
    <name evidence="4" type="ORF">QJU97_04535</name>
    <name evidence="5" type="ORF">SAMN05444853_11931</name>
</gene>
<dbReference type="Pfam" id="PF04221">
    <property type="entry name" value="RelB"/>
    <property type="match status" value="1"/>
</dbReference>
<dbReference type="STRING" id="97481.SAMN05444853_11931"/>
<dbReference type="EMBL" id="JASAVS010000019">
    <property type="protein sequence ID" value="MDP8085930.1"/>
    <property type="molecule type" value="Genomic_DNA"/>
</dbReference>
<reference evidence="6" key="2">
    <citation type="submission" date="2016-10" db="EMBL/GenBank/DDBJ databases">
        <authorList>
            <person name="Varghese N."/>
            <person name="Submissions S."/>
        </authorList>
    </citation>
    <scope>NUCLEOTIDE SEQUENCE [LARGE SCALE GENOMIC DNA]</scope>
    <source>
        <strain evidence="6">DSM 24204</strain>
    </source>
</reference>
<evidence type="ECO:0000313" key="5">
    <source>
        <dbReference type="EMBL" id="SEM46678.1"/>
    </source>
</evidence>
<dbReference type="Proteomes" id="UP000198883">
    <property type="component" value="Unassembled WGS sequence"/>
</dbReference>
<reference evidence="5" key="1">
    <citation type="submission" date="2016-10" db="EMBL/GenBank/DDBJ databases">
        <authorList>
            <person name="de Groot N.N."/>
        </authorList>
    </citation>
    <scope>NUCLEOTIDE SEQUENCE [LARGE SCALE GENOMIC DNA]</scope>
    <source>
        <strain evidence="5">DSM 24204</strain>
    </source>
</reference>
<dbReference type="GeneID" id="83543954"/>
<dbReference type="EMBL" id="FOBN01000019">
    <property type="protein sequence ID" value="SEM46678.1"/>
    <property type="molecule type" value="Genomic_DNA"/>
</dbReference>
<dbReference type="PIRSF" id="PIRSF003108">
    <property type="entry name" value="DinJ"/>
    <property type="match status" value="1"/>
</dbReference>
<comment type="similarity">
    <text evidence="1">Belongs to the RelB/DinJ antitoxin family.</text>
</comment>
<evidence type="ECO:0000256" key="2">
    <source>
        <dbReference type="ARBA" id="ARBA00022649"/>
    </source>
</evidence>
<dbReference type="InterPro" id="IPR007337">
    <property type="entry name" value="RelB/DinJ"/>
</dbReference>
<name>A0A1H7YN14_9PAST</name>
<dbReference type="PANTHER" id="PTHR38781:SF1">
    <property type="entry name" value="ANTITOXIN DINJ-RELATED"/>
    <property type="match status" value="1"/>
</dbReference>
<accession>A0A1H7YN14</accession>
<dbReference type="GO" id="GO:0044010">
    <property type="term" value="P:single-species biofilm formation"/>
    <property type="evidence" value="ECO:0007669"/>
    <property type="project" value="InterPro"/>
</dbReference>
<evidence type="ECO:0000313" key="7">
    <source>
        <dbReference type="Proteomes" id="UP001224812"/>
    </source>
</evidence>
<evidence type="ECO:0000313" key="6">
    <source>
        <dbReference type="Proteomes" id="UP000198883"/>
    </source>
</evidence>
<keyword evidence="2" id="KW-1277">Toxin-antitoxin system</keyword>
<dbReference type="GO" id="GO:0015643">
    <property type="term" value="F:toxic substance binding"/>
    <property type="evidence" value="ECO:0007669"/>
    <property type="project" value="InterPro"/>
</dbReference>
<dbReference type="RefSeq" id="WP_090922537.1">
    <property type="nucleotide sequence ID" value="NZ_CP016180.1"/>
</dbReference>
<evidence type="ECO:0000256" key="1">
    <source>
        <dbReference type="ARBA" id="ARBA00010562"/>
    </source>
</evidence>
<dbReference type="PANTHER" id="PTHR38781">
    <property type="entry name" value="ANTITOXIN DINJ-RELATED"/>
    <property type="match status" value="1"/>
</dbReference>
<organism evidence="5 6">
    <name type="scientific">Phocoenobacter skyensis</name>
    <dbReference type="NCBI Taxonomy" id="97481"/>
    <lineage>
        <taxon>Bacteria</taxon>
        <taxon>Pseudomonadati</taxon>
        <taxon>Pseudomonadota</taxon>
        <taxon>Gammaproteobacteria</taxon>
        <taxon>Pasteurellales</taxon>
        <taxon>Pasteurellaceae</taxon>
        <taxon>Phocoenobacter</taxon>
    </lineage>
</organism>
<dbReference type="Gene3D" id="1.10.1220.10">
    <property type="entry name" value="Met repressor-like"/>
    <property type="match status" value="1"/>
</dbReference>
<evidence type="ECO:0000313" key="4">
    <source>
        <dbReference type="EMBL" id="MDP8174727.1"/>
    </source>
</evidence>
<dbReference type="AlphaFoldDB" id="A0A1H7YN14"/>
<proteinExistence type="inferred from homology"/>
<sequence length="94" mass="10550">MVAVNNSAFSFRVPEKVKTQAFDVIAQYGLTPSQVMNMFLNEIAHTKTIPVNLDYHQPNARTLRAIEEIESGQGQTITLSDDENLVDVLNRLCK</sequence>
<dbReference type="GO" id="GO:0006355">
    <property type="term" value="P:regulation of DNA-templated transcription"/>
    <property type="evidence" value="ECO:0007669"/>
    <property type="project" value="InterPro"/>
</dbReference>
<keyword evidence="7" id="KW-1185">Reference proteome</keyword>
<dbReference type="OrthoDB" id="8613542at2"/>
<dbReference type="NCBIfam" id="TIGR02384">
    <property type="entry name" value="RelB_DinJ"/>
    <property type="match status" value="1"/>
</dbReference>
<dbReference type="InterPro" id="IPR013321">
    <property type="entry name" value="Arc_rbn_hlx_hlx"/>
</dbReference>
<reference evidence="3 7" key="3">
    <citation type="journal article" date="2023" name="Front. Microbiol.">
        <title>Phylogeography and host specificity of Pasteurellaceae pathogenic to sea-farmed fish in the north-east Atlantic.</title>
        <authorList>
            <person name="Gulla S."/>
            <person name="Colquhoun D.J."/>
            <person name="Olsen A.B."/>
            <person name="Spilsberg B."/>
            <person name="Lagesen K."/>
            <person name="Aakesson C.P."/>
            <person name="Strom S."/>
            <person name="Manji F."/>
            <person name="Birkbeck T.H."/>
            <person name="Nilsen H.K."/>
        </authorList>
    </citation>
    <scope>NUCLEOTIDE SEQUENCE [LARGE SCALE GENOMIC DNA]</scope>
    <source>
        <strain evidence="3 7">VIO11850</strain>
    </source>
</reference>
<dbReference type="Proteomes" id="UP001224812">
    <property type="component" value="Unassembled WGS sequence"/>
</dbReference>
<protein>
    <submittedName>
        <fullName evidence="5">Addiction module antitoxin, RelB/DinJ family</fullName>
    </submittedName>
    <submittedName>
        <fullName evidence="3">Type II toxin-antitoxin system RelB/DinJ family antitoxin</fullName>
    </submittedName>
</protein>
<evidence type="ECO:0000313" key="3">
    <source>
        <dbReference type="EMBL" id="MDP8085930.1"/>
    </source>
</evidence>
<dbReference type="EMBL" id="JASAYT010000011">
    <property type="protein sequence ID" value="MDP8174727.1"/>
    <property type="molecule type" value="Genomic_DNA"/>
</dbReference>
<dbReference type="InterPro" id="IPR026262">
    <property type="entry name" value="DinJ"/>
</dbReference>
<dbReference type="GO" id="GO:0006351">
    <property type="term" value="P:DNA-templated transcription"/>
    <property type="evidence" value="ECO:0007669"/>
    <property type="project" value="TreeGrafter"/>
</dbReference>
<reference evidence="4" key="4">
    <citation type="journal article" date="2023" name="Front. Microbiol.">
        <title>Phylogeography and host specificity of Pasteurellaceae pathogenic to sea-farmed fish in the north-east Atlantic.</title>
        <authorList>
            <person name="Gulla S."/>
            <person name="Colquhoun D.J."/>
            <person name="Olsen A.B."/>
            <person name="Spilsberg B."/>
            <person name="Lagesen K."/>
            <person name="Aakesson C.P."/>
            <person name="Strom S."/>
            <person name="Manji F."/>
            <person name="Birkbeck T.H."/>
            <person name="Nilsen H.K."/>
        </authorList>
    </citation>
    <scope>NUCLEOTIDE SEQUENCE</scope>
    <source>
        <strain evidence="4">98B1</strain>
    </source>
</reference>
<dbReference type="GO" id="GO:0000987">
    <property type="term" value="F:cis-regulatory region sequence-specific DNA binding"/>
    <property type="evidence" value="ECO:0007669"/>
    <property type="project" value="InterPro"/>
</dbReference>